<protein>
    <recommendedName>
        <fullName evidence="1">diguanylate cyclase</fullName>
        <ecNumber evidence="1">2.7.7.65</ecNumber>
    </recommendedName>
</protein>
<organism evidence="4 5">
    <name type="scientific">Rhizobium rhizophilum</name>
    <dbReference type="NCBI Taxonomy" id="1850373"/>
    <lineage>
        <taxon>Bacteria</taxon>
        <taxon>Pseudomonadati</taxon>
        <taxon>Pseudomonadota</taxon>
        <taxon>Alphaproteobacteria</taxon>
        <taxon>Hyphomicrobiales</taxon>
        <taxon>Rhizobiaceae</taxon>
        <taxon>Rhizobium/Agrobacterium group</taxon>
        <taxon>Rhizobium</taxon>
    </lineage>
</organism>
<reference evidence="4 5" key="1">
    <citation type="submission" date="2019-04" db="EMBL/GenBank/DDBJ databases">
        <title>Genome sequence of strain 7209-2.</title>
        <authorList>
            <person name="Gao J."/>
            <person name="Sun J."/>
        </authorList>
    </citation>
    <scope>NUCLEOTIDE SEQUENCE [LARGE SCALE GENOMIC DNA]</scope>
    <source>
        <strain evidence="4 5">7209-2</strain>
    </source>
</reference>
<keyword evidence="5" id="KW-1185">Reference proteome</keyword>
<dbReference type="InterPro" id="IPR029787">
    <property type="entry name" value="Nucleotide_cyclase"/>
</dbReference>
<feature type="domain" description="GGDEF" evidence="3">
    <location>
        <begin position="460"/>
        <end position="593"/>
    </location>
</feature>
<evidence type="ECO:0000256" key="1">
    <source>
        <dbReference type="ARBA" id="ARBA00012528"/>
    </source>
</evidence>
<evidence type="ECO:0000259" key="3">
    <source>
        <dbReference type="PROSITE" id="PS50887"/>
    </source>
</evidence>
<dbReference type="PANTHER" id="PTHR45138">
    <property type="entry name" value="REGULATORY COMPONENTS OF SENSORY TRANSDUCTION SYSTEM"/>
    <property type="match status" value="1"/>
</dbReference>
<evidence type="ECO:0000313" key="4">
    <source>
        <dbReference type="EMBL" id="THV12467.1"/>
    </source>
</evidence>
<dbReference type="Pfam" id="PF00990">
    <property type="entry name" value="GGDEF"/>
    <property type="match status" value="1"/>
</dbReference>
<proteinExistence type="predicted"/>
<sequence>MMGSSKGRRHHMAISSWSFQNVRNKMTIRLQVALVTAVTCIAAVGIAAVGAAMVAKSGAQANANQQLQTLARNMADRLDQHMFERYREIQNIASLGPLQAVWSKDAAATRGILEQLQMSLPEYAWLGFATPDGIVHAATKGMLEEVSVAQRPWFVDGLKQPTVKDVHDAKLLDKLLRTSPDEAPFRFVDVAMPVFDSNQELAGVLGAHMSWTWADDVRQTVLTSQNEESAADLWIAAKDGSLLIGPADRKVDPSLLAQAAKSNDVLFMDTSGAAPMLAAAVATRGQGDYPGLGWNVIARMPVSVIYAPANQLVLQILLLGGVVAAVASAVAWTLAGSVTNPLRALADSLDLVGRQTDVTSVERQHGSLDILKLSAAVRSLLRRVGTAESVQMTNAATIDTLQREVADQKKEVEQKIMRYGADLHALQLLADTDGLTGLLNRRAFLPFAEDAWSYYNRYDRPFSILMFDIDHFKRINDTYGHAAGDDVIRKMGEIISAGIRTTDKVARFGGEEFVVLLRETDETSASMMANRLREQIARTVVIVAEHRISFTTSVGCALGSSAARDLEDVIHLADTALYAAKSGGRNRVVMDGVPTEGRRAAA</sequence>
<evidence type="ECO:0000256" key="2">
    <source>
        <dbReference type="ARBA" id="ARBA00034247"/>
    </source>
</evidence>
<gene>
    <name evidence="4" type="ORF">E9677_17005</name>
</gene>
<dbReference type="EMBL" id="STGT01000004">
    <property type="protein sequence ID" value="THV12467.1"/>
    <property type="molecule type" value="Genomic_DNA"/>
</dbReference>
<dbReference type="NCBIfam" id="TIGR00254">
    <property type="entry name" value="GGDEF"/>
    <property type="match status" value="1"/>
</dbReference>
<comment type="catalytic activity">
    <reaction evidence="2">
        <text>2 GTP = 3',3'-c-di-GMP + 2 diphosphate</text>
        <dbReference type="Rhea" id="RHEA:24898"/>
        <dbReference type="ChEBI" id="CHEBI:33019"/>
        <dbReference type="ChEBI" id="CHEBI:37565"/>
        <dbReference type="ChEBI" id="CHEBI:58805"/>
        <dbReference type="EC" id="2.7.7.65"/>
    </reaction>
</comment>
<dbReference type="Proteomes" id="UP000309667">
    <property type="component" value="Unassembled WGS sequence"/>
</dbReference>
<dbReference type="PROSITE" id="PS50887">
    <property type="entry name" value="GGDEF"/>
    <property type="match status" value="1"/>
</dbReference>
<dbReference type="Gene3D" id="3.30.450.20">
    <property type="entry name" value="PAS domain"/>
    <property type="match status" value="1"/>
</dbReference>
<dbReference type="PANTHER" id="PTHR45138:SF9">
    <property type="entry name" value="DIGUANYLATE CYCLASE DGCM-RELATED"/>
    <property type="match status" value="1"/>
</dbReference>
<name>A0ABY2QRH1_9HYPH</name>
<comment type="caution">
    <text evidence="4">The sequence shown here is derived from an EMBL/GenBank/DDBJ whole genome shotgun (WGS) entry which is preliminary data.</text>
</comment>
<dbReference type="InterPro" id="IPR043128">
    <property type="entry name" value="Rev_trsase/Diguanyl_cyclase"/>
</dbReference>
<dbReference type="InterPro" id="IPR000160">
    <property type="entry name" value="GGDEF_dom"/>
</dbReference>
<dbReference type="CDD" id="cd01949">
    <property type="entry name" value="GGDEF"/>
    <property type="match status" value="1"/>
</dbReference>
<evidence type="ECO:0000313" key="5">
    <source>
        <dbReference type="Proteomes" id="UP000309667"/>
    </source>
</evidence>
<dbReference type="InterPro" id="IPR050469">
    <property type="entry name" value="Diguanylate_Cyclase"/>
</dbReference>
<dbReference type="SUPFAM" id="SSF55073">
    <property type="entry name" value="Nucleotide cyclase"/>
    <property type="match status" value="1"/>
</dbReference>
<accession>A0ABY2QRH1</accession>
<dbReference type="SMART" id="SM00267">
    <property type="entry name" value="GGDEF"/>
    <property type="match status" value="1"/>
</dbReference>
<dbReference type="Gene3D" id="3.30.70.270">
    <property type="match status" value="1"/>
</dbReference>
<dbReference type="EC" id="2.7.7.65" evidence="1"/>